<keyword evidence="5" id="KW-1185">Reference proteome</keyword>
<dbReference type="PANTHER" id="PTHR48106">
    <property type="entry name" value="QUINONE OXIDOREDUCTASE PIG3-RELATED"/>
    <property type="match status" value="1"/>
</dbReference>
<sequence length="326" mass="34333">MVAAIRVHETGGPDVLKLEEVELGKPGPGEVRVRHTAIGLNFIDTYFRSGLYPAPNGLPFTPGNEAAGVIEELGEGVTDLAVGDRVAYGSSPLGSYSAARIMPAGPLVKLPDTISDETAAAMMLKGMTARYLLRQTFKVEPGNTILVQAAAGGVGLLLCQWAAHIGATVIGTVGSQEKAELARANGAHHTILYRQEDFVAKVKEITGGKLCDVVYDGVGKDTYPGSLDCLRPRGLFASFGNASGPVENFSLLALSQKGSLYATRPTLFTHVATRPALLENAADLFDAVAKGVVKVPVNQTYPLARAADAHRDLEARRTTGSTVLIP</sequence>
<name>A0ABT0DD52_9HYPH</name>
<dbReference type="InterPro" id="IPR036291">
    <property type="entry name" value="NAD(P)-bd_dom_sf"/>
</dbReference>
<dbReference type="Gene3D" id="3.40.50.720">
    <property type="entry name" value="NAD(P)-binding Rossmann-like Domain"/>
    <property type="match status" value="1"/>
</dbReference>
<dbReference type="SUPFAM" id="SSF50129">
    <property type="entry name" value="GroES-like"/>
    <property type="match status" value="1"/>
</dbReference>
<organism evidence="4 5">
    <name type="scientific">Ancylobacter crimeensis</name>
    <dbReference type="NCBI Taxonomy" id="2579147"/>
    <lineage>
        <taxon>Bacteria</taxon>
        <taxon>Pseudomonadati</taxon>
        <taxon>Pseudomonadota</taxon>
        <taxon>Alphaproteobacteria</taxon>
        <taxon>Hyphomicrobiales</taxon>
        <taxon>Xanthobacteraceae</taxon>
        <taxon>Ancylobacter</taxon>
    </lineage>
</organism>
<evidence type="ECO:0000259" key="3">
    <source>
        <dbReference type="SMART" id="SM00829"/>
    </source>
</evidence>
<dbReference type="InterPro" id="IPR013149">
    <property type="entry name" value="ADH-like_C"/>
</dbReference>
<dbReference type="InterPro" id="IPR013154">
    <property type="entry name" value="ADH-like_N"/>
</dbReference>
<evidence type="ECO:0000313" key="5">
    <source>
        <dbReference type="Proteomes" id="UP001203284"/>
    </source>
</evidence>
<dbReference type="RefSeq" id="WP_247029569.1">
    <property type="nucleotide sequence ID" value="NZ_JALKCH010000007.1"/>
</dbReference>
<comment type="caution">
    <text evidence="4">The sequence shown here is derived from an EMBL/GenBank/DDBJ whole genome shotgun (WGS) entry which is preliminary data.</text>
</comment>
<gene>
    <name evidence="4" type="ORF">MWN34_12185</name>
</gene>
<dbReference type="Proteomes" id="UP001203284">
    <property type="component" value="Unassembled WGS sequence"/>
</dbReference>
<dbReference type="InterPro" id="IPR047618">
    <property type="entry name" value="QOR-like"/>
</dbReference>
<dbReference type="InterPro" id="IPR020843">
    <property type="entry name" value="ER"/>
</dbReference>
<dbReference type="Pfam" id="PF00107">
    <property type="entry name" value="ADH_zinc_N"/>
    <property type="match status" value="1"/>
</dbReference>
<proteinExistence type="predicted"/>
<dbReference type="Gene3D" id="3.90.180.10">
    <property type="entry name" value="Medium-chain alcohol dehydrogenases, catalytic domain"/>
    <property type="match status" value="1"/>
</dbReference>
<protein>
    <submittedName>
        <fullName evidence="4">Quinone oxidoreductase</fullName>
    </submittedName>
</protein>
<dbReference type="InterPro" id="IPR011032">
    <property type="entry name" value="GroES-like_sf"/>
</dbReference>
<keyword evidence="1" id="KW-0521">NADP</keyword>
<dbReference type="Pfam" id="PF08240">
    <property type="entry name" value="ADH_N"/>
    <property type="match status" value="1"/>
</dbReference>
<keyword evidence="2" id="KW-0560">Oxidoreductase</keyword>
<reference evidence="4 5" key="1">
    <citation type="submission" date="2022-04" db="EMBL/GenBank/DDBJ databases">
        <authorList>
            <person name="Grouzdev D.S."/>
            <person name="Pantiukh K.S."/>
            <person name="Krutkina M.S."/>
        </authorList>
    </citation>
    <scope>NUCLEOTIDE SEQUENCE [LARGE SCALE GENOMIC DNA]</scope>
    <source>
        <strain evidence="4 5">6x-1</strain>
    </source>
</reference>
<evidence type="ECO:0000313" key="4">
    <source>
        <dbReference type="EMBL" id="MCK0197672.1"/>
    </source>
</evidence>
<evidence type="ECO:0000256" key="1">
    <source>
        <dbReference type="ARBA" id="ARBA00022857"/>
    </source>
</evidence>
<dbReference type="PANTHER" id="PTHR48106:SF13">
    <property type="entry name" value="QUINONE OXIDOREDUCTASE-RELATED"/>
    <property type="match status" value="1"/>
</dbReference>
<feature type="domain" description="Enoyl reductase (ER)" evidence="3">
    <location>
        <begin position="11"/>
        <end position="324"/>
    </location>
</feature>
<dbReference type="NCBIfam" id="NF008024">
    <property type="entry name" value="PRK10754.1"/>
    <property type="match status" value="1"/>
</dbReference>
<dbReference type="CDD" id="cd05286">
    <property type="entry name" value="QOR2"/>
    <property type="match status" value="1"/>
</dbReference>
<evidence type="ECO:0000256" key="2">
    <source>
        <dbReference type="ARBA" id="ARBA00023002"/>
    </source>
</evidence>
<dbReference type="EMBL" id="JALKCH010000007">
    <property type="protein sequence ID" value="MCK0197672.1"/>
    <property type="molecule type" value="Genomic_DNA"/>
</dbReference>
<accession>A0ABT0DD52</accession>
<dbReference type="SUPFAM" id="SSF51735">
    <property type="entry name" value="NAD(P)-binding Rossmann-fold domains"/>
    <property type="match status" value="1"/>
</dbReference>
<dbReference type="SMART" id="SM00829">
    <property type="entry name" value="PKS_ER"/>
    <property type="match status" value="1"/>
</dbReference>